<dbReference type="PANTHER" id="PTHR42953:SF1">
    <property type="entry name" value="METAL-BINDING PROTEIN HI_0362-RELATED"/>
    <property type="match status" value="1"/>
</dbReference>
<keyword evidence="4" id="KW-0479">Metal-binding</keyword>
<dbReference type="GO" id="GO:0007155">
    <property type="term" value="P:cell adhesion"/>
    <property type="evidence" value="ECO:0007669"/>
    <property type="project" value="InterPro"/>
</dbReference>
<dbReference type="eggNOG" id="COG0803">
    <property type="taxonomic scope" value="Bacteria"/>
</dbReference>
<dbReference type="EMBL" id="CP002776">
    <property type="protein sequence ID" value="AEG31442.1"/>
    <property type="molecule type" value="Genomic_DNA"/>
</dbReference>
<evidence type="ECO:0000256" key="4">
    <source>
        <dbReference type="ARBA" id="ARBA00022723"/>
    </source>
</evidence>
<dbReference type="OrthoDB" id="9793396at2"/>
<dbReference type="InterPro" id="IPR050492">
    <property type="entry name" value="Bact_metal-bind_prot9"/>
</dbReference>
<dbReference type="PANTHER" id="PTHR42953">
    <property type="entry name" value="HIGH-AFFINITY ZINC UPTAKE SYSTEM PROTEIN ZNUA-RELATED"/>
    <property type="match status" value="1"/>
</dbReference>
<proteinExistence type="inferred from homology"/>
<dbReference type="Pfam" id="PF01297">
    <property type="entry name" value="ZnuA"/>
    <property type="match status" value="1"/>
</dbReference>
<dbReference type="PRINTS" id="PR00691">
    <property type="entry name" value="ADHESINB"/>
</dbReference>
<evidence type="ECO:0000256" key="3">
    <source>
        <dbReference type="ARBA" id="ARBA00022448"/>
    </source>
</evidence>
<comment type="similarity">
    <text evidence="2 6">Belongs to the bacterial solute-binding protein 9 family.</text>
</comment>
<evidence type="ECO:0000256" key="6">
    <source>
        <dbReference type="RuleBase" id="RU003512"/>
    </source>
</evidence>
<name>F6DC56_THICA</name>
<dbReference type="AlphaFoldDB" id="F6DC56"/>
<keyword evidence="8" id="KW-1185">Reference proteome</keyword>
<dbReference type="InterPro" id="IPR006128">
    <property type="entry name" value="Lipoprotein_PsaA-like"/>
</dbReference>
<protein>
    <submittedName>
        <fullName evidence="7">ABC-type metal ion transporter, periplasmic subunit</fullName>
    </submittedName>
</protein>
<accession>F6DC56</accession>
<dbReference type="GO" id="GO:0046872">
    <property type="term" value="F:metal ion binding"/>
    <property type="evidence" value="ECO:0007669"/>
    <property type="project" value="UniProtKB-KW"/>
</dbReference>
<organism evidence="7 8">
    <name type="scientific">Thiomicrospira cyclica (strain DSM 14477 / JCM 11371 / ALM1)</name>
    <name type="common">Thioalkalimicrobium cyclicum</name>
    <dbReference type="NCBI Taxonomy" id="717773"/>
    <lineage>
        <taxon>Bacteria</taxon>
        <taxon>Pseudomonadati</taxon>
        <taxon>Pseudomonadota</taxon>
        <taxon>Gammaproteobacteria</taxon>
        <taxon>Thiotrichales</taxon>
        <taxon>Piscirickettsiaceae</taxon>
        <taxon>Thiomicrospira</taxon>
    </lineage>
</organism>
<dbReference type="SUPFAM" id="SSF53807">
    <property type="entry name" value="Helical backbone' metal receptor"/>
    <property type="match status" value="1"/>
</dbReference>
<reference evidence="7 8" key="1">
    <citation type="submission" date="2011-05" db="EMBL/GenBank/DDBJ databases">
        <title>Complete sequence of Thioalkalimicrobium cyclicum ALM1.</title>
        <authorList>
            <consortium name="US DOE Joint Genome Institute"/>
            <person name="Lucas S."/>
            <person name="Han J."/>
            <person name="Lapidus A."/>
            <person name="Cheng J.-F."/>
            <person name="Goodwin L."/>
            <person name="Pitluck S."/>
            <person name="Peters L."/>
            <person name="Mikhailova N."/>
            <person name="Davenport K."/>
            <person name="Han C."/>
            <person name="Tapia R."/>
            <person name="Land M."/>
            <person name="Hauser L."/>
            <person name="Kyrpides N."/>
            <person name="Ivanova N."/>
            <person name="Pagani I."/>
            <person name="Kappler U."/>
            <person name="Woyke T."/>
        </authorList>
    </citation>
    <scope>NUCLEOTIDE SEQUENCE [LARGE SCALE GENOMIC DNA]</scope>
    <source>
        <strain evidence="8">DSM 14477 / JCM 11371 / ALM1</strain>
    </source>
</reference>
<dbReference type="KEGG" id="tcy:Thicy_0670"/>
<dbReference type="STRING" id="717773.Thicy_0670"/>
<evidence type="ECO:0000313" key="7">
    <source>
        <dbReference type="EMBL" id="AEG31442.1"/>
    </source>
</evidence>
<evidence type="ECO:0000256" key="2">
    <source>
        <dbReference type="ARBA" id="ARBA00011028"/>
    </source>
</evidence>
<dbReference type="GO" id="GO:0030313">
    <property type="term" value="C:cell envelope"/>
    <property type="evidence" value="ECO:0007669"/>
    <property type="project" value="UniProtKB-SubCell"/>
</dbReference>
<dbReference type="PRINTS" id="PR00690">
    <property type="entry name" value="ADHESNFAMILY"/>
</dbReference>
<evidence type="ECO:0000256" key="5">
    <source>
        <dbReference type="ARBA" id="ARBA00022729"/>
    </source>
</evidence>
<sequence>MFFTSNRITNIFIYQYRPTFAGLLIILAMAMSSITQAKPLVVSSTTMITDLVNQIGGESVQSKGLMGPGIDPHYYRATFNDMRLLRRADLVFYNGLGLEGRMSPVFYNLQALKPTYPLGEMLDPNQLLHSDGAIDPHIWLSIPIWLEVAHHVTDKLSYHFPAHQADFQQNFAKLTTKLTTLHQWVLDEIALLPKAQRKLVTAHDAFGYYGQTYGIEVFAIQGLNTEVEFGLAALQRVKDLVVTYQIPAVFAESTLPNRSINALIQGLAAEGYQLKLGGELLSDALAPPGEPGDTYSTMIEHNTRTIIKALR</sequence>
<dbReference type="Proteomes" id="UP000009232">
    <property type="component" value="Chromosome"/>
</dbReference>
<dbReference type="HOGENOM" id="CLU_016838_1_1_6"/>
<keyword evidence="5" id="KW-0732">Signal</keyword>
<gene>
    <name evidence="7" type="ordered locus">Thicy_0670</name>
</gene>
<evidence type="ECO:0000256" key="1">
    <source>
        <dbReference type="ARBA" id="ARBA00004196"/>
    </source>
</evidence>
<dbReference type="InterPro" id="IPR006129">
    <property type="entry name" value="AdhesinB"/>
</dbReference>
<keyword evidence="3 6" id="KW-0813">Transport</keyword>
<comment type="subcellular location">
    <subcellularLocation>
        <location evidence="1">Cell envelope</location>
    </subcellularLocation>
</comment>
<evidence type="ECO:0000313" key="8">
    <source>
        <dbReference type="Proteomes" id="UP000009232"/>
    </source>
</evidence>
<dbReference type="GO" id="GO:0030001">
    <property type="term" value="P:metal ion transport"/>
    <property type="evidence" value="ECO:0007669"/>
    <property type="project" value="InterPro"/>
</dbReference>
<dbReference type="Gene3D" id="3.40.50.1980">
    <property type="entry name" value="Nitrogenase molybdenum iron protein domain"/>
    <property type="match status" value="2"/>
</dbReference>
<dbReference type="InterPro" id="IPR006127">
    <property type="entry name" value="ZnuA-like"/>
</dbReference>